<dbReference type="PANTHER" id="PTHR24020:SF84">
    <property type="entry name" value="VWFA DOMAIN-CONTAINING PROTEIN"/>
    <property type="match status" value="1"/>
</dbReference>
<evidence type="ECO:0000313" key="4">
    <source>
        <dbReference type="WBParaSite" id="OFLC_0000962401-mRNA-1"/>
    </source>
</evidence>
<dbReference type="Gene3D" id="3.40.50.410">
    <property type="entry name" value="von Willebrand factor, type A domain"/>
    <property type="match status" value="1"/>
</dbReference>
<dbReference type="Pfam" id="PF00092">
    <property type="entry name" value="VWA"/>
    <property type="match status" value="1"/>
</dbReference>
<dbReference type="PROSITE" id="PS50234">
    <property type="entry name" value="VWFA"/>
    <property type="match status" value="1"/>
</dbReference>
<name>A0A183HQ63_9BILA</name>
<accession>A0A183HQ63</accession>
<evidence type="ECO:0000313" key="3">
    <source>
        <dbReference type="Proteomes" id="UP000267606"/>
    </source>
</evidence>
<dbReference type="AlphaFoldDB" id="A0A183HQ63"/>
<dbReference type="InterPro" id="IPR002035">
    <property type="entry name" value="VWF_A"/>
</dbReference>
<dbReference type="STRING" id="387005.A0A183HQ63"/>
<reference evidence="2 3" key="2">
    <citation type="submission" date="2018-11" db="EMBL/GenBank/DDBJ databases">
        <authorList>
            <consortium name="Pathogen Informatics"/>
        </authorList>
    </citation>
    <scope>NUCLEOTIDE SEQUENCE [LARGE SCALE GENOMIC DNA]</scope>
</reference>
<evidence type="ECO:0000259" key="1">
    <source>
        <dbReference type="PROSITE" id="PS50234"/>
    </source>
</evidence>
<gene>
    <name evidence="2" type="ORF">OFLC_LOCUS9620</name>
</gene>
<keyword evidence="3" id="KW-1185">Reference proteome</keyword>
<proteinExistence type="predicted"/>
<dbReference type="SUPFAM" id="SSF53300">
    <property type="entry name" value="vWA-like"/>
    <property type="match status" value="1"/>
</dbReference>
<dbReference type="InterPro" id="IPR036465">
    <property type="entry name" value="vWFA_dom_sf"/>
</dbReference>
<dbReference type="InterPro" id="IPR050525">
    <property type="entry name" value="ECM_Assembly_Org"/>
</dbReference>
<dbReference type="Proteomes" id="UP000267606">
    <property type="component" value="Unassembled WGS sequence"/>
</dbReference>
<dbReference type="PANTHER" id="PTHR24020">
    <property type="entry name" value="COLLAGEN ALPHA"/>
    <property type="match status" value="1"/>
</dbReference>
<reference evidence="4" key="1">
    <citation type="submission" date="2016-06" db="UniProtKB">
        <authorList>
            <consortium name="WormBaseParasite"/>
        </authorList>
    </citation>
    <scope>IDENTIFICATION</scope>
</reference>
<organism evidence="4">
    <name type="scientific">Onchocerca flexuosa</name>
    <dbReference type="NCBI Taxonomy" id="387005"/>
    <lineage>
        <taxon>Eukaryota</taxon>
        <taxon>Metazoa</taxon>
        <taxon>Ecdysozoa</taxon>
        <taxon>Nematoda</taxon>
        <taxon>Chromadorea</taxon>
        <taxon>Rhabditida</taxon>
        <taxon>Spirurina</taxon>
        <taxon>Spiruromorpha</taxon>
        <taxon>Filarioidea</taxon>
        <taxon>Onchocercidae</taxon>
        <taxon>Onchocerca</taxon>
    </lineage>
</organism>
<feature type="domain" description="VWFA" evidence="1">
    <location>
        <begin position="1"/>
        <end position="112"/>
    </location>
</feature>
<dbReference type="WBParaSite" id="OFLC_0000962401-mRNA-1">
    <property type="protein sequence ID" value="OFLC_0000962401-mRNA-1"/>
    <property type="gene ID" value="OFLC_0000962401"/>
</dbReference>
<evidence type="ECO:0000313" key="2">
    <source>
        <dbReference type="EMBL" id="VDO61952.1"/>
    </source>
</evidence>
<protein>
    <submittedName>
        <fullName evidence="4">VWFA domain-containing protein</fullName>
    </submittedName>
</protein>
<sequence length="129" mass="14227">MFCFRYLTGLTRTGAAIQHVTDEVFSERRGARPLGSGVPRIVVVITDGRSQDNVMVPVQIAKMKEIQLFAVGVTNHALDSELEMIAGSKKRTFHVSAFEDLNARLRSAIQKVTCPSITRSALQPPMFHG</sequence>
<dbReference type="EMBL" id="UZAJ01012000">
    <property type="protein sequence ID" value="VDO61952.1"/>
    <property type="molecule type" value="Genomic_DNA"/>
</dbReference>